<dbReference type="InterPro" id="IPR015495">
    <property type="entry name" value="Myb_TF_plants"/>
</dbReference>
<feature type="compositionally biased region" description="Basic and acidic residues" evidence="7">
    <location>
        <begin position="190"/>
        <end position="199"/>
    </location>
</feature>
<comment type="caution">
    <text evidence="10">The sequence shown here is derived from an EMBL/GenBank/DDBJ whole genome shotgun (WGS) entry which is preliminary data.</text>
</comment>
<dbReference type="PANTHER" id="PTHR47999:SF96">
    <property type="entry name" value="TRANSCRIPTION REPRESSOR MYB6-LIKE"/>
    <property type="match status" value="1"/>
</dbReference>
<accession>A0AA38FLB1</accession>
<keyword evidence="3" id="KW-0805">Transcription regulation</keyword>
<keyword evidence="5" id="KW-0804">Transcription</keyword>
<dbReference type="CDD" id="cd00167">
    <property type="entry name" value="SANT"/>
    <property type="match status" value="2"/>
</dbReference>
<evidence type="ECO:0000256" key="2">
    <source>
        <dbReference type="ARBA" id="ARBA00022737"/>
    </source>
</evidence>
<dbReference type="InterPro" id="IPR009057">
    <property type="entry name" value="Homeodomain-like_sf"/>
</dbReference>
<dbReference type="SUPFAM" id="SSF46689">
    <property type="entry name" value="Homeodomain-like"/>
    <property type="match status" value="1"/>
</dbReference>
<evidence type="ECO:0000313" key="10">
    <source>
        <dbReference type="EMBL" id="KAH9306177.1"/>
    </source>
</evidence>
<name>A0AA38FLB1_TAXCH</name>
<evidence type="ECO:0000256" key="5">
    <source>
        <dbReference type="ARBA" id="ARBA00023163"/>
    </source>
</evidence>
<feature type="domain" description="Myb-like" evidence="8">
    <location>
        <begin position="9"/>
        <end position="61"/>
    </location>
</feature>
<keyword evidence="4" id="KW-0238">DNA-binding</keyword>
<evidence type="ECO:0000256" key="6">
    <source>
        <dbReference type="ARBA" id="ARBA00023242"/>
    </source>
</evidence>
<feature type="compositionally biased region" description="Basic residues" evidence="7">
    <location>
        <begin position="157"/>
        <end position="166"/>
    </location>
</feature>
<dbReference type="InterPro" id="IPR017930">
    <property type="entry name" value="Myb_dom"/>
</dbReference>
<dbReference type="GO" id="GO:0000976">
    <property type="term" value="F:transcription cis-regulatory region binding"/>
    <property type="evidence" value="ECO:0007669"/>
    <property type="project" value="UniProtKB-ARBA"/>
</dbReference>
<feature type="domain" description="HTH myb-type" evidence="9">
    <location>
        <begin position="62"/>
        <end position="116"/>
    </location>
</feature>
<protein>
    <recommendedName>
        <fullName evidence="12">MYB transcription factor</fullName>
    </recommendedName>
</protein>
<evidence type="ECO:0000256" key="3">
    <source>
        <dbReference type="ARBA" id="ARBA00023015"/>
    </source>
</evidence>
<keyword evidence="6" id="KW-0539">Nucleus</keyword>
<dbReference type="FunFam" id="1.10.10.60:FF:000121">
    <property type="entry name" value="Myb transcription factor"/>
    <property type="match status" value="1"/>
</dbReference>
<reference evidence="10 11" key="1">
    <citation type="journal article" date="2021" name="Nat. Plants">
        <title>The Taxus genome provides insights into paclitaxel biosynthesis.</title>
        <authorList>
            <person name="Xiong X."/>
            <person name="Gou J."/>
            <person name="Liao Q."/>
            <person name="Li Y."/>
            <person name="Zhou Q."/>
            <person name="Bi G."/>
            <person name="Li C."/>
            <person name="Du R."/>
            <person name="Wang X."/>
            <person name="Sun T."/>
            <person name="Guo L."/>
            <person name="Liang H."/>
            <person name="Lu P."/>
            <person name="Wu Y."/>
            <person name="Zhang Z."/>
            <person name="Ro D.K."/>
            <person name="Shang Y."/>
            <person name="Huang S."/>
            <person name="Yan J."/>
        </authorList>
    </citation>
    <scope>NUCLEOTIDE SEQUENCE [LARGE SCALE GENOMIC DNA]</scope>
    <source>
        <strain evidence="10">Ta-2019</strain>
    </source>
</reference>
<feature type="domain" description="HTH myb-type" evidence="9">
    <location>
        <begin position="9"/>
        <end position="61"/>
    </location>
</feature>
<evidence type="ECO:0008006" key="12">
    <source>
        <dbReference type="Google" id="ProtNLM"/>
    </source>
</evidence>
<evidence type="ECO:0000256" key="7">
    <source>
        <dbReference type="SAM" id="MobiDB-lite"/>
    </source>
</evidence>
<keyword evidence="2" id="KW-0677">Repeat</keyword>
<feature type="domain" description="Myb-like" evidence="8">
    <location>
        <begin position="62"/>
        <end position="112"/>
    </location>
</feature>
<keyword evidence="11" id="KW-1185">Reference proteome</keyword>
<dbReference type="PANTHER" id="PTHR47999">
    <property type="entry name" value="TRANSCRIPTION FACTOR MYB8-RELATED-RELATED"/>
    <property type="match status" value="1"/>
</dbReference>
<dbReference type="Proteomes" id="UP000824469">
    <property type="component" value="Unassembled WGS sequence"/>
</dbReference>
<evidence type="ECO:0000259" key="9">
    <source>
        <dbReference type="PROSITE" id="PS51294"/>
    </source>
</evidence>
<dbReference type="Pfam" id="PF00249">
    <property type="entry name" value="Myb_DNA-binding"/>
    <property type="match status" value="2"/>
</dbReference>
<proteinExistence type="predicted"/>
<dbReference type="InterPro" id="IPR001005">
    <property type="entry name" value="SANT/Myb"/>
</dbReference>
<sequence length="235" mass="26824">MGRAPCCAKVGLNRGRWTAQEDETLTKYIQTHGEGSWRDLPKNAGLLRCGKSCRLRWINYLRSDLKRGNISEEEEQLIIKLHGLLGNRWSLIAGRMQGRTDNEIKNFWNTHLSRKLADRGINPVTHKPFCCNFSLQPKKDSKPELNSSIESSTSSRAYKKSQRNMKKQSTVMTGTCKRKKPWTEKGALMKKMDPMEKLSSRISDQSSCKPSSEMNPDEDKLKSQAQKLQCCSREG</sequence>
<dbReference type="PROSITE" id="PS50090">
    <property type="entry name" value="MYB_LIKE"/>
    <property type="match status" value="2"/>
</dbReference>
<dbReference type="FunFam" id="1.10.10.60:FF:000394">
    <property type="entry name" value="MYB transcription factor"/>
    <property type="match status" value="1"/>
</dbReference>
<evidence type="ECO:0000256" key="4">
    <source>
        <dbReference type="ARBA" id="ARBA00023125"/>
    </source>
</evidence>
<dbReference type="Gene3D" id="1.10.10.60">
    <property type="entry name" value="Homeodomain-like"/>
    <property type="match status" value="2"/>
</dbReference>
<organism evidence="10 11">
    <name type="scientific">Taxus chinensis</name>
    <name type="common">Chinese yew</name>
    <name type="synonym">Taxus wallichiana var. chinensis</name>
    <dbReference type="NCBI Taxonomy" id="29808"/>
    <lineage>
        <taxon>Eukaryota</taxon>
        <taxon>Viridiplantae</taxon>
        <taxon>Streptophyta</taxon>
        <taxon>Embryophyta</taxon>
        <taxon>Tracheophyta</taxon>
        <taxon>Spermatophyta</taxon>
        <taxon>Pinopsida</taxon>
        <taxon>Pinidae</taxon>
        <taxon>Conifers II</taxon>
        <taxon>Cupressales</taxon>
        <taxon>Taxaceae</taxon>
        <taxon>Taxus</taxon>
    </lineage>
</organism>
<dbReference type="SMART" id="SM00717">
    <property type="entry name" value="SANT"/>
    <property type="match status" value="2"/>
</dbReference>
<evidence type="ECO:0000313" key="11">
    <source>
        <dbReference type="Proteomes" id="UP000824469"/>
    </source>
</evidence>
<dbReference type="AlphaFoldDB" id="A0AA38FLB1"/>
<evidence type="ECO:0000256" key="1">
    <source>
        <dbReference type="ARBA" id="ARBA00004123"/>
    </source>
</evidence>
<feature type="compositionally biased region" description="Polar residues" evidence="7">
    <location>
        <begin position="200"/>
        <end position="214"/>
    </location>
</feature>
<dbReference type="EMBL" id="JAHRHJ020000008">
    <property type="protein sequence ID" value="KAH9306177.1"/>
    <property type="molecule type" value="Genomic_DNA"/>
</dbReference>
<evidence type="ECO:0000259" key="8">
    <source>
        <dbReference type="PROSITE" id="PS50090"/>
    </source>
</evidence>
<feature type="region of interest" description="Disordered" evidence="7">
    <location>
        <begin position="138"/>
        <end position="235"/>
    </location>
</feature>
<comment type="subcellular location">
    <subcellularLocation>
        <location evidence="1">Nucleus</location>
    </subcellularLocation>
</comment>
<dbReference type="PROSITE" id="PS51294">
    <property type="entry name" value="HTH_MYB"/>
    <property type="match status" value="2"/>
</dbReference>
<dbReference type="GO" id="GO:0005634">
    <property type="term" value="C:nucleus"/>
    <property type="evidence" value="ECO:0007669"/>
    <property type="project" value="UniProtKB-SubCell"/>
</dbReference>
<gene>
    <name evidence="10" type="ORF">KI387_010581</name>
</gene>